<evidence type="ECO:0000313" key="2">
    <source>
        <dbReference type="Proteomes" id="UP000037540"/>
    </source>
</evidence>
<keyword evidence="1" id="KW-0808">Transferase</keyword>
<dbReference type="EMBL" id="LGVR01000017">
    <property type="protein sequence ID" value="KOA89481.1"/>
    <property type="molecule type" value="Genomic_DNA"/>
</dbReference>
<dbReference type="InterPro" id="IPR029465">
    <property type="entry name" value="ATPgrasp_TupA"/>
</dbReference>
<sequence length="283" mass="33846">MIKRGFLNWLSDQTILKIQFKYEMGKKLNLKNPKTFNEKLQWLKLYDRNPLYTKLVDKYEVREYIEKEIGKDYLIPLIGVWDKFEDIDFTKLPERFVLKCTHDSGSVFICTDKSKFNIDEVEKKINKALKRNYYYFAREWPYKNVKPRIICEEFISDKEASPDDYKVLCFNGKAKLIGVHIDRYSNHKLDNYDIHWNKTLIGKDGPMSDLVYDKPIEFENMIMLSEKLASEKSHVRIDWFIVDNKLYFGEVTFYEAAGFDHFDNEEDDYLLGSWIKLPKGVRK</sequence>
<accession>A0A9Q1UZR0</accession>
<dbReference type="GO" id="GO:0016740">
    <property type="term" value="F:transferase activity"/>
    <property type="evidence" value="ECO:0007669"/>
    <property type="project" value="UniProtKB-KW"/>
</dbReference>
<protein>
    <submittedName>
        <fullName evidence="1">Glycosyl transferase</fullName>
    </submittedName>
</protein>
<evidence type="ECO:0000313" key="1">
    <source>
        <dbReference type="EMBL" id="KOA89481.1"/>
    </source>
</evidence>
<dbReference type="AlphaFoldDB" id="A0A9Q1UZR0"/>
<dbReference type="Proteomes" id="UP000037540">
    <property type="component" value="Unassembled WGS sequence"/>
</dbReference>
<dbReference type="Pfam" id="PF14305">
    <property type="entry name" value="ATPgrasp_TupA"/>
    <property type="match status" value="1"/>
</dbReference>
<proteinExistence type="predicted"/>
<name>A0A9Q1UZR0_CLOBO</name>
<organism evidence="1 2">
    <name type="scientific">Clostridium botulinum</name>
    <dbReference type="NCBI Taxonomy" id="1491"/>
    <lineage>
        <taxon>Bacteria</taxon>
        <taxon>Bacillati</taxon>
        <taxon>Bacillota</taxon>
        <taxon>Clostridia</taxon>
        <taxon>Eubacteriales</taxon>
        <taxon>Clostridiaceae</taxon>
        <taxon>Clostridium</taxon>
    </lineage>
</organism>
<reference evidence="1 2" key="1">
    <citation type="submission" date="2015-07" db="EMBL/GenBank/DDBJ databases">
        <title>Draft genome sequences of 17 French Clostridium botulinum group III.</title>
        <authorList>
            <person name="Woudstra C."/>
            <person name="Le Marechal C."/>
            <person name="Souillard R."/>
            <person name="Bayon-Auboyer M.-H."/>
            <person name="Dessouter D."/>
            <person name="Fach P."/>
        </authorList>
    </citation>
    <scope>NUCLEOTIDE SEQUENCE [LARGE SCALE GENOMIC DNA]</scope>
    <source>
        <strain evidence="1 2">12LNRI-CD</strain>
    </source>
</reference>
<gene>
    <name evidence="1" type="ORF">ADU74_04310</name>
</gene>
<comment type="caution">
    <text evidence="1">The sequence shown here is derived from an EMBL/GenBank/DDBJ whole genome shotgun (WGS) entry which is preliminary data.</text>
</comment>